<keyword evidence="7" id="KW-1185">Reference proteome</keyword>
<dbReference type="CDD" id="cd00032">
    <property type="entry name" value="CASc"/>
    <property type="match status" value="1"/>
</dbReference>
<dbReference type="InterPro" id="IPR015917">
    <property type="entry name" value="Pept_C14A"/>
</dbReference>
<proteinExistence type="inferred from homology"/>
<dbReference type="PANTHER" id="PTHR47901">
    <property type="entry name" value="CASPASE RECRUITMENT DOMAIN-CONTAINING PROTEIN 18"/>
    <property type="match status" value="1"/>
</dbReference>
<dbReference type="AlphaFoldDB" id="A0A667WP83"/>
<dbReference type="InterPro" id="IPR001309">
    <property type="entry name" value="Pept_C14_p20"/>
</dbReference>
<dbReference type="SUPFAM" id="SSF52129">
    <property type="entry name" value="Caspase-like"/>
    <property type="match status" value="1"/>
</dbReference>
<dbReference type="InterPro" id="IPR011600">
    <property type="entry name" value="Pept_C14_caspase"/>
</dbReference>
<dbReference type="Pfam" id="PF00656">
    <property type="entry name" value="Peptidase_C14"/>
    <property type="match status" value="1"/>
</dbReference>
<evidence type="ECO:0008006" key="8">
    <source>
        <dbReference type="Google" id="ProtNLM"/>
    </source>
</evidence>
<sequence>MPPKTIKAAIKDALEDLTEKKLNKFRAALLDRRGDKRVKTNAVEGQDFLVIADALVSTFTESGALQVTVELLTEIGCNEEAKKLGEFTQHERKHTPVISAKPYFSYVPCLQEHNNNKKNYLRGMWTNRHTLYIDKSFRSRLALLIVNRDFDDPDMTRYGAEKDEQNMEHLLKELGYKVFKYTNLSGQEIDKAVKEFSQLPGLSQTDSVFVVIMSHGNLGVIHGIHWMKNNPDEFCIENIYKHLNSENCPALVNKPKVVIIQACRGNCEPQPSQADDMVEDGFRTHKEKDFISLLSCTPDTVSYRRPQFGSLLIEYMADEFKKFCREDHIEELFRKVMKRFEKFPCVDKRQMPTKDRCTLTNRFYLFPRP</sequence>
<dbReference type="GO" id="GO:0097169">
    <property type="term" value="C:AIM2 inflammasome complex"/>
    <property type="evidence" value="ECO:0007669"/>
    <property type="project" value="TreeGrafter"/>
</dbReference>
<dbReference type="Pfam" id="PF02758">
    <property type="entry name" value="PYRIN"/>
    <property type="match status" value="1"/>
</dbReference>
<evidence type="ECO:0000313" key="6">
    <source>
        <dbReference type="Ensembl" id="ENSMMDP00005003812.1"/>
    </source>
</evidence>
<comment type="similarity">
    <text evidence="1 2">Belongs to the peptidase C14A family.</text>
</comment>
<organism evidence="6 7">
    <name type="scientific">Myripristis murdjan</name>
    <name type="common">pinecone soldierfish</name>
    <dbReference type="NCBI Taxonomy" id="586833"/>
    <lineage>
        <taxon>Eukaryota</taxon>
        <taxon>Metazoa</taxon>
        <taxon>Chordata</taxon>
        <taxon>Craniata</taxon>
        <taxon>Vertebrata</taxon>
        <taxon>Euteleostomi</taxon>
        <taxon>Actinopterygii</taxon>
        <taxon>Neopterygii</taxon>
        <taxon>Teleostei</taxon>
        <taxon>Neoteleostei</taxon>
        <taxon>Acanthomorphata</taxon>
        <taxon>Holocentriformes</taxon>
        <taxon>Holocentridae</taxon>
        <taxon>Myripristis</taxon>
    </lineage>
</organism>
<evidence type="ECO:0000259" key="3">
    <source>
        <dbReference type="PROSITE" id="PS50207"/>
    </source>
</evidence>
<dbReference type="Ensembl" id="ENSMMDT00005003908.1">
    <property type="protein sequence ID" value="ENSMMDP00005003812.1"/>
    <property type="gene ID" value="ENSMMDG00005002111.1"/>
</dbReference>
<protein>
    <recommendedName>
        <fullName evidence="8">Caspase a</fullName>
    </recommendedName>
</protein>
<evidence type="ECO:0000259" key="4">
    <source>
        <dbReference type="PROSITE" id="PS50208"/>
    </source>
</evidence>
<dbReference type="InterPro" id="IPR033139">
    <property type="entry name" value="Caspase_cys_AS"/>
</dbReference>
<dbReference type="InterPro" id="IPR011029">
    <property type="entry name" value="DEATH-like_dom_sf"/>
</dbReference>
<dbReference type="PROSITE" id="PS50208">
    <property type="entry name" value="CASPASE_P20"/>
    <property type="match status" value="1"/>
</dbReference>
<dbReference type="Proteomes" id="UP000472263">
    <property type="component" value="Chromosome 16"/>
</dbReference>
<dbReference type="FunCoup" id="A0A667WP83">
    <property type="interactions" value="900"/>
</dbReference>
<dbReference type="Gene3D" id="3.40.50.1460">
    <property type="match status" value="1"/>
</dbReference>
<dbReference type="PROSITE" id="PS50824">
    <property type="entry name" value="DAPIN"/>
    <property type="match status" value="1"/>
</dbReference>
<evidence type="ECO:0000256" key="1">
    <source>
        <dbReference type="ARBA" id="ARBA00010134"/>
    </source>
</evidence>
<dbReference type="InterPro" id="IPR002138">
    <property type="entry name" value="Pept_C14_p10"/>
</dbReference>
<evidence type="ECO:0000313" key="7">
    <source>
        <dbReference type="Proteomes" id="UP000472263"/>
    </source>
</evidence>
<dbReference type="Gene3D" id="1.10.533.10">
    <property type="entry name" value="Death Domain, Fas"/>
    <property type="match status" value="1"/>
</dbReference>
<dbReference type="GO" id="GO:0050727">
    <property type="term" value="P:regulation of inflammatory response"/>
    <property type="evidence" value="ECO:0007669"/>
    <property type="project" value="TreeGrafter"/>
</dbReference>
<dbReference type="PRINTS" id="PR00376">
    <property type="entry name" value="IL1BCENZYME"/>
</dbReference>
<reference evidence="6" key="2">
    <citation type="submission" date="2025-08" db="UniProtKB">
        <authorList>
            <consortium name="Ensembl"/>
        </authorList>
    </citation>
    <scope>IDENTIFICATION</scope>
</reference>
<dbReference type="PROSITE" id="PS01122">
    <property type="entry name" value="CASPASE_CYS"/>
    <property type="match status" value="1"/>
</dbReference>
<dbReference type="InterPro" id="IPR002398">
    <property type="entry name" value="Pept_C14"/>
</dbReference>
<dbReference type="SMART" id="SM01289">
    <property type="entry name" value="PYRIN"/>
    <property type="match status" value="1"/>
</dbReference>
<evidence type="ECO:0000256" key="2">
    <source>
        <dbReference type="RuleBase" id="RU003971"/>
    </source>
</evidence>
<dbReference type="PANTHER" id="PTHR47901:SF3">
    <property type="entry name" value="CASPASE-1"/>
    <property type="match status" value="1"/>
</dbReference>
<dbReference type="GO" id="GO:0004197">
    <property type="term" value="F:cysteine-type endopeptidase activity"/>
    <property type="evidence" value="ECO:0007669"/>
    <property type="project" value="InterPro"/>
</dbReference>
<dbReference type="GeneTree" id="ENSGT00940000162428"/>
<reference evidence="6" key="3">
    <citation type="submission" date="2025-09" db="UniProtKB">
        <authorList>
            <consortium name="Ensembl"/>
        </authorList>
    </citation>
    <scope>IDENTIFICATION</scope>
</reference>
<dbReference type="GO" id="GO:0072557">
    <property type="term" value="C:IPAF inflammasome complex"/>
    <property type="evidence" value="ECO:0007669"/>
    <property type="project" value="TreeGrafter"/>
</dbReference>
<reference evidence="6" key="1">
    <citation type="submission" date="2019-06" db="EMBL/GenBank/DDBJ databases">
        <authorList>
            <consortium name="Wellcome Sanger Institute Data Sharing"/>
        </authorList>
    </citation>
    <scope>NUCLEOTIDE SEQUENCE [LARGE SCALE GENOMIC DNA]</scope>
</reference>
<name>A0A667WP83_9TELE</name>
<evidence type="ECO:0000259" key="5">
    <source>
        <dbReference type="PROSITE" id="PS50824"/>
    </source>
</evidence>
<dbReference type="PROSITE" id="PS50207">
    <property type="entry name" value="CASPASE_P10"/>
    <property type="match status" value="1"/>
</dbReference>
<feature type="domain" description="Caspase family p10" evidence="3">
    <location>
        <begin position="280"/>
        <end position="367"/>
    </location>
</feature>
<dbReference type="GO" id="GO:0006508">
    <property type="term" value="P:proteolysis"/>
    <property type="evidence" value="ECO:0007669"/>
    <property type="project" value="InterPro"/>
</dbReference>
<dbReference type="SUPFAM" id="SSF47986">
    <property type="entry name" value="DEATH domain"/>
    <property type="match status" value="1"/>
</dbReference>
<dbReference type="InterPro" id="IPR029030">
    <property type="entry name" value="Caspase-like_dom_sf"/>
</dbReference>
<dbReference type="InParanoid" id="A0A667WP83"/>
<dbReference type="SMART" id="SM00115">
    <property type="entry name" value="CASc"/>
    <property type="match status" value="1"/>
</dbReference>
<accession>A0A667WP83</accession>
<feature type="domain" description="Pyrin" evidence="5">
    <location>
        <begin position="1"/>
        <end position="94"/>
    </location>
</feature>
<dbReference type="InterPro" id="IPR004020">
    <property type="entry name" value="DAPIN"/>
</dbReference>
<dbReference type="GO" id="GO:0072559">
    <property type="term" value="C:NLRP3 inflammasome complex"/>
    <property type="evidence" value="ECO:0007669"/>
    <property type="project" value="TreeGrafter"/>
</dbReference>
<feature type="domain" description="Caspase family p20" evidence="4">
    <location>
        <begin position="138"/>
        <end position="267"/>
    </location>
</feature>